<protein>
    <submittedName>
        <fullName evidence="8">DsbA family protein</fullName>
    </submittedName>
</protein>
<evidence type="ECO:0000256" key="6">
    <source>
        <dbReference type="SAM" id="SignalP"/>
    </source>
</evidence>
<dbReference type="RefSeq" id="WP_248665198.1">
    <property type="nucleotide sequence ID" value="NZ_JALPRX010000006.1"/>
</dbReference>
<evidence type="ECO:0000256" key="2">
    <source>
        <dbReference type="ARBA" id="ARBA00023002"/>
    </source>
</evidence>
<dbReference type="CDD" id="cd03023">
    <property type="entry name" value="DsbA_Com1_like"/>
    <property type="match status" value="1"/>
</dbReference>
<organism evidence="8 9">
    <name type="scientific">Roseomonas acroporae</name>
    <dbReference type="NCBI Taxonomy" id="2937791"/>
    <lineage>
        <taxon>Bacteria</taxon>
        <taxon>Pseudomonadati</taxon>
        <taxon>Pseudomonadota</taxon>
        <taxon>Alphaproteobacteria</taxon>
        <taxon>Acetobacterales</taxon>
        <taxon>Roseomonadaceae</taxon>
        <taxon>Roseomonas</taxon>
    </lineage>
</organism>
<dbReference type="EMBL" id="JALPRX010000006">
    <property type="protein sequence ID" value="MCK8783077.1"/>
    <property type="molecule type" value="Genomic_DNA"/>
</dbReference>
<feature type="compositionally biased region" description="Low complexity" evidence="5">
    <location>
        <begin position="33"/>
        <end position="48"/>
    </location>
</feature>
<evidence type="ECO:0000256" key="5">
    <source>
        <dbReference type="SAM" id="MobiDB-lite"/>
    </source>
</evidence>
<gene>
    <name evidence="8" type="ORF">M0638_01615</name>
</gene>
<dbReference type="InterPro" id="IPR013766">
    <property type="entry name" value="Thioredoxin_domain"/>
</dbReference>
<feature type="signal peptide" evidence="6">
    <location>
        <begin position="1"/>
        <end position="27"/>
    </location>
</feature>
<keyword evidence="9" id="KW-1185">Reference proteome</keyword>
<keyword evidence="2" id="KW-0560">Oxidoreductase</keyword>
<name>A0A9X1Y6P3_9PROT</name>
<proteinExistence type="predicted"/>
<evidence type="ECO:0000256" key="4">
    <source>
        <dbReference type="ARBA" id="ARBA00023284"/>
    </source>
</evidence>
<keyword evidence="4" id="KW-0676">Redox-active center</keyword>
<dbReference type="PROSITE" id="PS51352">
    <property type="entry name" value="THIOREDOXIN_2"/>
    <property type="match status" value="1"/>
</dbReference>
<evidence type="ECO:0000313" key="9">
    <source>
        <dbReference type="Proteomes" id="UP001139516"/>
    </source>
</evidence>
<dbReference type="PANTHER" id="PTHR13887">
    <property type="entry name" value="GLUTATHIONE S-TRANSFERASE KAPPA"/>
    <property type="match status" value="1"/>
</dbReference>
<keyword evidence="1 6" id="KW-0732">Signal</keyword>
<dbReference type="SUPFAM" id="SSF52833">
    <property type="entry name" value="Thioredoxin-like"/>
    <property type="match status" value="1"/>
</dbReference>
<evidence type="ECO:0000256" key="1">
    <source>
        <dbReference type="ARBA" id="ARBA00022729"/>
    </source>
</evidence>
<dbReference type="InterPro" id="IPR001853">
    <property type="entry name" value="DSBA-like_thioredoxin_dom"/>
</dbReference>
<evidence type="ECO:0000313" key="8">
    <source>
        <dbReference type="EMBL" id="MCK8783077.1"/>
    </source>
</evidence>
<evidence type="ECO:0000259" key="7">
    <source>
        <dbReference type="PROSITE" id="PS51352"/>
    </source>
</evidence>
<reference evidence="8" key="1">
    <citation type="submission" date="2022-04" db="EMBL/GenBank/DDBJ databases">
        <title>Roseomonas acroporae sp. nov., isolated from coral Acropora digitifera.</title>
        <authorList>
            <person name="Sun H."/>
        </authorList>
    </citation>
    <scope>NUCLEOTIDE SEQUENCE</scope>
    <source>
        <strain evidence="8">NAR14</strain>
    </source>
</reference>
<dbReference type="Pfam" id="PF01323">
    <property type="entry name" value="DSBA"/>
    <property type="match status" value="1"/>
</dbReference>
<feature type="domain" description="Thioredoxin" evidence="7">
    <location>
        <begin position="55"/>
        <end position="273"/>
    </location>
</feature>
<evidence type="ECO:0000256" key="3">
    <source>
        <dbReference type="ARBA" id="ARBA00023157"/>
    </source>
</evidence>
<dbReference type="Proteomes" id="UP001139516">
    <property type="component" value="Unassembled WGS sequence"/>
</dbReference>
<dbReference type="GO" id="GO:0016491">
    <property type="term" value="F:oxidoreductase activity"/>
    <property type="evidence" value="ECO:0007669"/>
    <property type="project" value="UniProtKB-KW"/>
</dbReference>
<dbReference type="Gene3D" id="3.40.30.10">
    <property type="entry name" value="Glutaredoxin"/>
    <property type="match status" value="1"/>
</dbReference>
<sequence length="273" mass="29041">MRKLLPATALPAALLGTLLATMPPALPAAAQVASQGGASQGSTSQGGAPEAPGVLTPAQRAEVVAVLRQALRDDPSILRDALAAMEVAAQRDREQASRAAIAANRDALLRDPESPVRGNPQGSVTVVEFFDARCGYCKSMQPAMDQLLRSNRNVRLVMKDLPILGPNSVLASRALLAAQRQGKYDALYDALLRLRTDPNEAVLRAEAERVGLDWARLRRDMDDPAIARRIENNLRLARNLGIEGTPALVIGDRLIPGAVDLATLEAAVAEASR</sequence>
<feature type="region of interest" description="Disordered" evidence="5">
    <location>
        <begin position="33"/>
        <end position="53"/>
    </location>
</feature>
<keyword evidence="3" id="KW-1015">Disulfide bond</keyword>
<dbReference type="AlphaFoldDB" id="A0A9X1Y6P3"/>
<accession>A0A9X1Y6P3</accession>
<comment type="caution">
    <text evidence="8">The sequence shown here is derived from an EMBL/GenBank/DDBJ whole genome shotgun (WGS) entry which is preliminary data.</text>
</comment>
<feature type="chain" id="PRO_5040997972" evidence="6">
    <location>
        <begin position="28"/>
        <end position="273"/>
    </location>
</feature>
<dbReference type="InterPro" id="IPR036249">
    <property type="entry name" value="Thioredoxin-like_sf"/>
</dbReference>
<dbReference type="PANTHER" id="PTHR13887:SF14">
    <property type="entry name" value="DISULFIDE BOND FORMATION PROTEIN D"/>
    <property type="match status" value="1"/>
</dbReference>